<dbReference type="EMBL" id="JAKXMK010000006">
    <property type="protein sequence ID" value="MCH6165399.1"/>
    <property type="molecule type" value="Genomic_DNA"/>
</dbReference>
<comment type="caution">
    <text evidence="2">The sequence shown here is derived from an EMBL/GenBank/DDBJ whole genome shotgun (WGS) entry which is preliminary data.</text>
</comment>
<dbReference type="PROSITE" id="PS51257">
    <property type="entry name" value="PROKAR_LIPOPROTEIN"/>
    <property type="match status" value="1"/>
</dbReference>
<proteinExistence type="predicted"/>
<feature type="signal peptide" evidence="1">
    <location>
        <begin position="1"/>
        <end position="22"/>
    </location>
</feature>
<gene>
    <name evidence="2" type="ORF">MMF94_06880</name>
</gene>
<dbReference type="RefSeq" id="WP_241035437.1">
    <property type="nucleotide sequence ID" value="NZ_BAAAJF010000032.1"/>
</dbReference>
<dbReference type="Proteomes" id="UP001299970">
    <property type="component" value="Unassembled WGS sequence"/>
</dbReference>
<protein>
    <recommendedName>
        <fullName evidence="4">Subtilisin inhibitor-like</fullName>
    </recommendedName>
</protein>
<evidence type="ECO:0000313" key="3">
    <source>
        <dbReference type="Proteomes" id="UP001299970"/>
    </source>
</evidence>
<organism evidence="2 3">
    <name type="scientific">Pseudonocardia alaniniphila</name>
    <dbReference type="NCBI Taxonomy" id="75291"/>
    <lineage>
        <taxon>Bacteria</taxon>
        <taxon>Bacillati</taxon>
        <taxon>Actinomycetota</taxon>
        <taxon>Actinomycetes</taxon>
        <taxon>Pseudonocardiales</taxon>
        <taxon>Pseudonocardiaceae</taxon>
        <taxon>Pseudonocardia</taxon>
    </lineage>
</organism>
<keyword evidence="1" id="KW-0732">Signal</keyword>
<evidence type="ECO:0008006" key="4">
    <source>
        <dbReference type="Google" id="ProtNLM"/>
    </source>
</evidence>
<name>A0ABS9TA30_9PSEU</name>
<evidence type="ECO:0000313" key="2">
    <source>
        <dbReference type="EMBL" id="MCH6165399.1"/>
    </source>
</evidence>
<sequence>MRARSARLLTGGLIFATVGLTAACAGQPVVSDPVAVVMPSAPSTLAALSASVRAPMASAADIDGTPVNCGKVGPTGGKQVDLIAEATPAGTVGCTDAIDAISQYYKRASSPVAGDGTARIRKVGKWTCLMDTGLPVSQRYIVCGSTDGLALHTQP</sequence>
<accession>A0ABS9TA30</accession>
<evidence type="ECO:0000256" key="1">
    <source>
        <dbReference type="SAM" id="SignalP"/>
    </source>
</evidence>
<keyword evidence="3" id="KW-1185">Reference proteome</keyword>
<feature type="chain" id="PRO_5047528737" description="Subtilisin inhibitor-like" evidence="1">
    <location>
        <begin position="23"/>
        <end position="155"/>
    </location>
</feature>
<reference evidence="2 3" key="1">
    <citation type="submission" date="2022-03" db="EMBL/GenBank/DDBJ databases">
        <title>Pseudonocardia alaer sp. nov., a novel actinomycete isolated from reed forest soil.</title>
        <authorList>
            <person name="Wang L."/>
        </authorList>
    </citation>
    <scope>NUCLEOTIDE SEQUENCE [LARGE SCALE GENOMIC DNA]</scope>
    <source>
        <strain evidence="2 3">Y-16303</strain>
    </source>
</reference>